<dbReference type="STRING" id="572480.Arnit_1984"/>
<dbReference type="InterPro" id="IPR035979">
    <property type="entry name" value="RBD_domain_sf"/>
</dbReference>
<name>D5V026_ARCNC</name>
<dbReference type="RefSeq" id="WP_013135783.1">
    <property type="nucleotide sequence ID" value="NC_014166.1"/>
</dbReference>
<dbReference type="InterPro" id="IPR048289">
    <property type="entry name" value="RRM2_NsCP33-like"/>
</dbReference>
<keyword evidence="1" id="KW-0694">RNA-binding</keyword>
<proteinExistence type="predicted"/>
<dbReference type="Gene3D" id="3.30.70.330">
    <property type="match status" value="1"/>
</dbReference>
<evidence type="ECO:0000313" key="3">
    <source>
        <dbReference type="EMBL" id="ADG93638.1"/>
    </source>
</evidence>
<sequence>MQIYVGNMSYGTTEEGLTTLFSQYGEVSSVKLITDRDTGRAKGFGFVAMNDDSAALKAIEELNGKEYDGRTLRINEAKPKEEKPRREFNNRY</sequence>
<protein>
    <submittedName>
        <fullName evidence="3">RNP-1 like RNA-binding protein</fullName>
    </submittedName>
</protein>
<dbReference type="GO" id="GO:0003723">
    <property type="term" value="F:RNA binding"/>
    <property type="evidence" value="ECO:0007669"/>
    <property type="project" value="UniProtKB-KW"/>
</dbReference>
<dbReference type="Pfam" id="PF00076">
    <property type="entry name" value="RRM_1"/>
    <property type="match status" value="1"/>
</dbReference>
<evidence type="ECO:0000313" key="4">
    <source>
        <dbReference type="Proteomes" id="UP000000939"/>
    </source>
</evidence>
<feature type="domain" description="RRM" evidence="2">
    <location>
        <begin position="1"/>
        <end position="79"/>
    </location>
</feature>
<reference evidence="3 4" key="1">
    <citation type="journal article" date="2010" name="Stand. Genomic Sci.">
        <title>Complete genome sequence of Arcobacter nitrofigilis type strain (CI).</title>
        <authorList>
            <person name="Pati A."/>
            <person name="Gronow S."/>
            <person name="Lapidus A."/>
            <person name="Copeland A."/>
            <person name="Glavina Del Rio T."/>
            <person name="Nolan M."/>
            <person name="Lucas S."/>
            <person name="Tice H."/>
            <person name="Cheng J.F."/>
            <person name="Han C."/>
            <person name="Chertkov O."/>
            <person name="Bruce D."/>
            <person name="Tapia R."/>
            <person name="Goodwin L."/>
            <person name="Pitluck S."/>
            <person name="Liolios K."/>
            <person name="Ivanova N."/>
            <person name="Mavromatis K."/>
            <person name="Chen A."/>
            <person name="Palaniappan K."/>
            <person name="Land M."/>
            <person name="Hauser L."/>
            <person name="Chang Y.J."/>
            <person name="Jeffries C.D."/>
            <person name="Detter J.C."/>
            <person name="Rohde M."/>
            <person name="Goker M."/>
            <person name="Bristow J."/>
            <person name="Eisen J.A."/>
            <person name="Markowitz V."/>
            <person name="Hugenholtz P."/>
            <person name="Klenk H.P."/>
            <person name="Kyrpides N.C."/>
        </authorList>
    </citation>
    <scope>NUCLEOTIDE SEQUENCE [LARGE SCALE GENOMIC DNA]</scope>
    <source>
        <strain evidence="4">ATCC 33309 / DSM 7299 / CCUG 15893 / LMG 7604 / NCTC 12251 / CI</strain>
    </source>
</reference>
<dbReference type="OrthoDB" id="9798855at2"/>
<organism evidence="3 4">
    <name type="scientific">Arcobacter nitrofigilis (strain ATCC 33309 / DSM 7299 / CCUG 15893 / LMG 7604 / NCTC 12251 / CI)</name>
    <name type="common">Campylobacter nitrofigilis</name>
    <dbReference type="NCBI Taxonomy" id="572480"/>
    <lineage>
        <taxon>Bacteria</taxon>
        <taxon>Pseudomonadati</taxon>
        <taxon>Campylobacterota</taxon>
        <taxon>Epsilonproteobacteria</taxon>
        <taxon>Campylobacterales</taxon>
        <taxon>Arcobacteraceae</taxon>
        <taxon>Arcobacter</taxon>
    </lineage>
</organism>
<dbReference type="EMBL" id="CP001999">
    <property type="protein sequence ID" value="ADG93638.1"/>
    <property type="molecule type" value="Genomic_DNA"/>
</dbReference>
<accession>D5V026</accession>
<dbReference type="KEGG" id="ant:Arnit_1984"/>
<dbReference type="PANTHER" id="PTHR48027">
    <property type="entry name" value="HETEROGENEOUS NUCLEAR RIBONUCLEOPROTEIN 87F-RELATED"/>
    <property type="match status" value="1"/>
</dbReference>
<dbReference type="InterPro" id="IPR000504">
    <property type="entry name" value="RRM_dom"/>
</dbReference>
<dbReference type="CDD" id="cd21608">
    <property type="entry name" value="RRM2_NsCP33_like"/>
    <property type="match status" value="1"/>
</dbReference>
<keyword evidence="4" id="KW-1185">Reference proteome</keyword>
<gene>
    <name evidence="3" type="ordered locus">Arnit_1984</name>
</gene>
<dbReference type="SUPFAM" id="SSF54928">
    <property type="entry name" value="RNA-binding domain, RBD"/>
    <property type="match status" value="1"/>
</dbReference>
<dbReference type="HOGENOM" id="CLU_012062_28_8_7"/>
<evidence type="ECO:0000256" key="1">
    <source>
        <dbReference type="ARBA" id="ARBA00022884"/>
    </source>
</evidence>
<dbReference type="SMART" id="SM00360">
    <property type="entry name" value="RRM"/>
    <property type="match status" value="1"/>
</dbReference>
<dbReference type="Proteomes" id="UP000000939">
    <property type="component" value="Chromosome"/>
</dbReference>
<evidence type="ECO:0000259" key="2">
    <source>
        <dbReference type="PROSITE" id="PS50102"/>
    </source>
</evidence>
<dbReference type="AlphaFoldDB" id="D5V026"/>
<dbReference type="PROSITE" id="PS50102">
    <property type="entry name" value="RRM"/>
    <property type="match status" value="1"/>
</dbReference>
<dbReference type="eggNOG" id="COG0724">
    <property type="taxonomic scope" value="Bacteria"/>
</dbReference>
<dbReference type="InterPro" id="IPR012677">
    <property type="entry name" value="Nucleotide-bd_a/b_plait_sf"/>
</dbReference>
<dbReference type="InterPro" id="IPR052462">
    <property type="entry name" value="SLIRP/GR-RBP-like"/>
</dbReference>